<reference evidence="10 11" key="1">
    <citation type="journal article" date="2016" name="Nat. Commun.">
        <title>Thousands of microbial genomes shed light on interconnected biogeochemical processes in an aquifer system.</title>
        <authorList>
            <person name="Anantharaman K."/>
            <person name="Brown C.T."/>
            <person name="Hug L.A."/>
            <person name="Sharon I."/>
            <person name="Castelle C.J."/>
            <person name="Probst A.J."/>
            <person name="Thomas B.C."/>
            <person name="Singh A."/>
            <person name="Wilkins M.J."/>
            <person name="Karaoz U."/>
            <person name="Brodie E.L."/>
            <person name="Williams K.H."/>
            <person name="Hubbard S.S."/>
            <person name="Banfield J.F."/>
        </authorList>
    </citation>
    <scope>NUCLEOTIDE SEQUENCE [LARGE SCALE GENOMIC DNA]</scope>
</reference>
<dbReference type="InterPro" id="IPR051269">
    <property type="entry name" value="Fe-S_cluster_ET"/>
</dbReference>
<evidence type="ECO:0000313" key="11">
    <source>
        <dbReference type="Proteomes" id="UP000178086"/>
    </source>
</evidence>
<keyword evidence="7" id="KW-0003">3Fe-4S</keyword>
<evidence type="ECO:0000256" key="2">
    <source>
        <dbReference type="ARBA" id="ARBA00022448"/>
    </source>
</evidence>
<dbReference type="PRINTS" id="PR00352">
    <property type="entry name" value="3FE4SFRDOXIN"/>
</dbReference>
<dbReference type="InterPro" id="IPR017896">
    <property type="entry name" value="4Fe4S_Fe-S-bd"/>
</dbReference>
<feature type="domain" description="4Fe-4S ferredoxin-type" evidence="9">
    <location>
        <begin position="2"/>
        <end position="30"/>
    </location>
</feature>
<evidence type="ECO:0000256" key="3">
    <source>
        <dbReference type="ARBA" id="ARBA00022723"/>
    </source>
</evidence>
<proteinExistence type="predicted"/>
<dbReference type="PANTHER" id="PTHR36923">
    <property type="entry name" value="FERREDOXIN"/>
    <property type="match status" value="1"/>
</dbReference>
<comment type="caution">
    <text evidence="10">The sequence shown here is derived from an EMBL/GenBank/DDBJ whole genome shotgun (WGS) entry which is preliminary data.</text>
</comment>
<dbReference type="InterPro" id="IPR001080">
    <property type="entry name" value="3Fe4S_ferredoxin"/>
</dbReference>
<evidence type="ECO:0000256" key="8">
    <source>
        <dbReference type="RuleBase" id="RU368020"/>
    </source>
</evidence>
<evidence type="ECO:0000256" key="4">
    <source>
        <dbReference type="ARBA" id="ARBA00022982"/>
    </source>
</evidence>
<keyword evidence="4 8" id="KW-0249">Electron transport</keyword>
<organism evidence="10 11">
    <name type="scientific">Candidatus Aquicultor primus</name>
    <dbReference type="NCBI Taxonomy" id="1797195"/>
    <lineage>
        <taxon>Bacteria</taxon>
        <taxon>Bacillati</taxon>
        <taxon>Actinomycetota</taxon>
        <taxon>Candidatus Aquicultoria</taxon>
        <taxon>Candidatus Aquicultorales</taxon>
        <taxon>Candidatus Aquicultoraceae</taxon>
        <taxon>Candidatus Aquicultor</taxon>
    </lineage>
</organism>
<keyword evidence="5 8" id="KW-0408">Iron</keyword>
<keyword evidence="2 8" id="KW-0813">Transport</keyword>
<dbReference type="Proteomes" id="UP000178086">
    <property type="component" value="Unassembled WGS sequence"/>
</dbReference>
<evidence type="ECO:0000313" key="10">
    <source>
        <dbReference type="EMBL" id="OFW32820.1"/>
    </source>
</evidence>
<comment type="function">
    <text evidence="8">Ferredoxins are iron-sulfur proteins that transfer electrons in a wide variety of metabolic reactions.</text>
</comment>
<evidence type="ECO:0000256" key="1">
    <source>
        <dbReference type="ARBA" id="ARBA00001927"/>
    </source>
</evidence>
<dbReference type="GO" id="GO:0005506">
    <property type="term" value="F:iron ion binding"/>
    <property type="evidence" value="ECO:0007669"/>
    <property type="project" value="UniProtKB-UniRule"/>
</dbReference>
<evidence type="ECO:0000256" key="6">
    <source>
        <dbReference type="ARBA" id="ARBA00023014"/>
    </source>
</evidence>
<name>A0A1F2UIF8_9ACTN</name>
<evidence type="ECO:0000259" key="9">
    <source>
        <dbReference type="PROSITE" id="PS51379"/>
    </source>
</evidence>
<accession>A0A1F2UIF8</accession>
<gene>
    <name evidence="10" type="ORF">A2074_05350</name>
</gene>
<evidence type="ECO:0000256" key="7">
    <source>
        <dbReference type="ARBA" id="ARBA00023291"/>
    </source>
</evidence>
<evidence type="ECO:0000256" key="5">
    <source>
        <dbReference type="ARBA" id="ARBA00023004"/>
    </source>
</evidence>
<sequence>MKKPYVNHDECIGDGICAELCPEVFELRDDGLAYVINENPDESLYDKINEAIEECPALAISMEEE</sequence>
<dbReference type="SUPFAM" id="SSF54862">
    <property type="entry name" value="4Fe-4S ferredoxins"/>
    <property type="match status" value="1"/>
</dbReference>
<dbReference type="Pfam" id="PF13370">
    <property type="entry name" value="Fer4_13"/>
    <property type="match status" value="1"/>
</dbReference>
<dbReference type="PANTHER" id="PTHR36923:SF3">
    <property type="entry name" value="FERREDOXIN"/>
    <property type="match status" value="1"/>
</dbReference>
<dbReference type="AlphaFoldDB" id="A0A1F2UIF8"/>
<protein>
    <recommendedName>
        <fullName evidence="8">Ferredoxin</fullName>
    </recommendedName>
</protein>
<dbReference type="Gene3D" id="3.30.70.20">
    <property type="match status" value="1"/>
</dbReference>
<keyword evidence="3 8" id="KW-0479">Metal-binding</keyword>
<dbReference type="PROSITE" id="PS51379">
    <property type="entry name" value="4FE4S_FER_2"/>
    <property type="match status" value="1"/>
</dbReference>
<keyword evidence="6 8" id="KW-0411">Iron-sulfur</keyword>
<dbReference type="GO" id="GO:0009055">
    <property type="term" value="F:electron transfer activity"/>
    <property type="evidence" value="ECO:0007669"/>
    <property type="project" value="UniProtKB-UniRule"/>
</dbReference>
<dbReference type="EMBL" id="MELI01000084">
    <property type="protein sequence ID" value="OFW32820.1"/>
    <property type="molecule type" value="Genomic_DNA"/>
</dbReference>
<dbReference type="GO" id="GO:0051538">
    <property type="term" value="F:3 iron, 4 sulfur cluster binding"/>
    <property type="evidence" value="ECO:0007669"/>
    <property type="project" value="UniProtKB-KW"/>
</dbReference>
<comment type="cofactor">
    <cofactor evidence="1">
        <name>[3Fe-4S] cluster</name>
        <dbReference type="ChEBI" id="CHEBI:21137"/>
    </cofactor>
</comment>